<keyword evidence="2" id="KW-0732">Signal</keyword>
<sequence>MTTPRPAVRPARLLAAAVAAGALFATAACSAEEGGTGPGSRTGAGPAERPAAAATTPGSPSPSPGLTEEGARQALITDADIEDTWTQVDPGTARSWRNRLLLGDVDAARFLTGRSDVSDCQRLADALFDETLLGPPSGASALTGFEEGDSRLLYQVAAYERSGLDASMRWLRSLPQSCDSFTLTGDDGERTVEVVETSLPDVGDARQGLTVTARGTGVGEPATLTLTVAVVRVGDNAITLTQGGLDGAEESTTRSAVQQGTQRLQEVLAGRTPSPDPSFFD</sequence>
<dbReference type="EMBL" id="JBEZNA010000016">
    <property type="protein sequence ID" value="MEU9577555.1"/>
    <property type="molecule type" value="Genomic_DNA"/>
</dbReference>
<feature type="region of interest" description="Disordered" evidence="1">
    <location>
        <begin position="244"/>
        <end position="281"/>
    </location>
</feature>
<feature type="region of interest" description="Disordered" evidence="1">
    <location>
        <begin position="31"/>
        <end position="68"/>
    </location>
</feature>
<accession>A0ABV3EMZ1</accession>
<dbReference type="RefSeq" id="WP_359270858.1">
    <property type="nucleotide sequence ID" value="NZ_JBEZNA010000016.1"/>
</dbReference>
<dbReference type="PROSITE" id="PS51257">
    <property type="entry name" value="PROKAR_LIPOPROTEIN"/>
    <property type="match status" value="1"/>
</dbReference>
<evidence type="ECO:0000256" key="1">
    <source>
        <dbReference type="SAM" id="MobiDB-lite"/>
    </source>
</evidence>
<feature type="compositionally biased region" description="Polar residues" evidence="1">
    <location>
        <begin position="253"/>
        <end position="264"/>
    </location>
</feature>
<proteinExistence type="predicted"/>
<evidence type="ECO:0008006" key="5">
    <source>
        <dbReference type="Google" id="ProtNLM"/>
    </source>
</evidence>
<evidence type="ECO:0000256" key="2">
    <source>
        <dbReference type="SAM" id="SignalP"/>
    </source>
</evidence>
<reference evidence="3 4" key="1">
    <citation type="submission" date="2024-06" db="EMBL/GenBank/DDBJ databases">
        <title>The Natural Products Discovery Center: Release of the First 8490 Sequenced Strains for Exploring Actinobacteria Biosynthetic Diversity.</title>
        <authorList>
            <person name="Kalkreuter E."/>
            <person name="Kautsar S.A."/>
            <person name="Yang D."/>
            <person name="Bader C.D."/>
            <person name="Teijaro C.N."/>
            <person name="Fluegel L."/>
            <person name="Davis C.M."/>
            <person name="Simpson J.R."/>
            <person name="Lauterbach L."/>
            <person name="Steele A.D."/>
            <person name="Gui C."/>
            <person name="Meng S."/>
            <person name="Li G."/>
            <person name="Viehrig K."/>
            <person name="Ye F."/>
            <person name="Su P."/>
            <person name="Kiefer A.F."/>
            <person name="Nichols A."/>
            <person name="Cepeda A.J."/>
            <person name="Yan W."/>
            <person name="Fan B."/>
            <person name="Jiang Y."/>
            <person name="Adhikari A."/>
            <person name="Zheng C.-J."/>
            <person name="Schuster L."/>
            <person name="Cowan T.M."/>
            <person name="Smanski M.J."/>
            <person name="Chevrette M.G."/>
            <person name="De Carvalho L.P.S."/>
            <person name="Shen B."/>
        </authorList>
    </citation>
    <scope>NUCLEOTIDE SEQUENCE [LARGE SCALE GENOMIC DNA]</scope>
    <source>
        <strain evidence="3 4">NPDC048117</strain>
    </source>
</reference>
<feature type="chain" id="PRO_5046789691" description="Lipoprotein" evidence="2">
    <location>
        <begin position="28"/>
        <end position="281"/>
    </location>
</feature>
<gene>
    <name evidence="3" type="ORF">AB0D95_09860</name>
</gene>
<keyword evidence="4" id="KW-1185">Reference proteome</keyword>
<feature type="signal peptide" evidence="2">
    <location>
        <begin position="1"/>
        <end position="27"/>
    </location>
</feature>
<organism evidence="3 4">
    <name type="scientific">Streptomyces chilikensis</name>
    <dbReference type="NCBI Taxonomy" id="1194079"/>
    <lineage>
        <taxon>Bacteria</taxon>
        <taxon>Bacillati</taxon>
        <taxon>Actinomycetota</taxon>
        <taxon>Actinomycetes</taxon>
        <taxon>Kitasatosporales</taxon>
        <taxon>Streptomycetaceae</taxon>
        <taxon>Streptomyces</taxon>
    </lineage>
</organism>
<evidence type="ECO:0000313" key="3">
    <source>
        <dbReference type="EMBL" id="MEU9577555.1"/>
    </source>
</evidence>
<name>A0ABV3EMZ1_9ACTN</name>
<protein>
    <recommendedName>
        <fullName evidence="5">Lipoprotein</fullName>
    </recommendedName>
</protein>
<evidence type="ECO:0000313" key="4">
    <source>
        <dbReference type="Proteomes" id="UP001551584"/>
    </source>
</evidence>
<dbReference type="Proteomes" id="UP001551584">
    <property type="component" value="Unassembled WGS sequence"/>
</dbReference>
<feature type="compositionally biased region" description="Low complexity" evidence="1">
    <location>
        <begin position="43"/>
        <end position="58"/>
    </location>
</feature>
<comment type="caution">
    <text evidence="3">The sequence shown here is derived from an EMBL/GenBank/DDBJ whole genome shotgun (WGS) entry which is preliminary data.</text>
</comment>